<dbReference type="FunFam" id="3.40.850.10:FF:000101">
    <property type="entry name" value="Slow myosin heavy chain 2"/>
    <property type="match status" value="1"/>
</dbReference>
<evidence type="ECO:0000256" key="10">
    <source>
        <dbReference type="ARBA" id="ARBA00022723"/>
    </source>
</evidence>
<dbReference type="Pfam" id="PF17771">
    <property type="entry name" value="ADAMTS_CR_2"/>
    <property type="match status" value="1"/>
</dbReference>
<evidence type="ECO:0000256" key="25">
    <source>
        <dbReference type="PROSITE-ProRule" id="PRU00276"/>
    </source>
</evidence>
<dbReference type="FunFam" id="2.30.30.40:FF:000072">
    <property type="entry name" value="Unconventional Myosin IB"/>
    <property type="match status" value="1"/>
</dbReference>
<evidence type="ECO:0000256" key="13">
    <source>
        <dbReference type="ARBA" id="ARBA00022741"/>
    </source>
</evidence>
<dbReference type="PRINTS" id="PR00193">
    <property type="entry name" value="MYOSINHEAVY"/>
</dbReference>
<keyword evidence="13 26" id="KW-0547">Nucleotide-binding</keyword>
<dbReference type="Pfam" id="PF00063">
    <property type="entry name" value="Myosin_head"/>
    <property type="match status" value="1"/>
</dbReference>
<feature type="domain" description="SH3" evidence="29">
    <location>
        <begin position="2115"/>
        <end position="2172"/>
    </location>
</feature>
<feature type="binding site" evidence="26">
    <location>
        <begin position="1209"/>
        <end position="1216"/>
    </location>
    <ligand>
        <name>ATP</name>
        <dbReference type="ChEBI" id="CHEBI:30616"/>
    </ligand>
</feature>
<dbReference type="Gene3D" id="3.40.390.10">
    <property type="entry name" value="Collagenase (Catalytic Domain)"/>
    <property type="match status" value="1"/>
</dbReference>
<dbReference type="Gene3D" id="2.20.100.10">
    <property type="entry name" value="Thrombospondin type-1 (TSP1) repeat"/>
    <property type="match status" value="3"/>
</dbReference>
<keyword evidence="4 24" id="KW-0728">SH3 domain</keyword>
<evidence type="ECO:0000256" key="7">
    <source>
        <dbReference type="ARBA" id="ARBA00022553"/>
    </source>
</evidence>
<evidence type="ECO:0000256" key="16">
    <source>
        <dbReference type="ARBA" id="ARBA00022840"/>
    </source>
</evidence>
<keyword evidence="5" id="KW-0964">Secreted</keyword>
<protein>
    <recommendedName>
        <fullName evidence="35">A disintegrin and metalloproteinase with thrombospondin motifs 10</fullName>
    </recommendedName>
</protein>
<dbReference type="InterPro" id="IPR041645">
    <property type="entry name" value="ADAMTS_CR_2"/>
</dbReference>
<dbReference type="PROSITE" id="PS51757">
    <property type="entry name" value="TH1"/>
    <property type="match status" value="1"/>
</dbReference>
<dbReference type="FunFam" id="3.40.1620.60:FF:000002">
    <property type="entry name" value="A disintegrin and metalloproteinase with thrombospondin motifs 10"/>
    <property type="match status" value="1"/>
</dbReference>
<keyword evidence="15 25" id="KW-0862">Zinc</keyword>
<keyword evidence="6" id="KW-0272">Extracellular matrix</keyword>
<evidence type="ECO:0000256" key="14">
    <source>
        <dbReference type="ARBA" id="ARBA00022801"/>
    </source>
</evidence>
<dbReference type="Pfam" id="PF01562">
    <property type="entry name" value="Pep_M12B_propep"/>
    <property type="match status" value="1"/>
</dbReference>
<dbReference type="FunFam" id="3.40.390.10:FF:000001">
    <property type="entry name" value="A disintegrin and metalloproteinase with thrombospondin motifs 1"/>
    <property type="match status" value="1"/>
</dbReference>
<name>A0A9Q0XBK3_9SAUR</name>
<dbReference type="InterPro" id="IPR036383">
    <property type="entry name" value="TSP1_rpt_sf"/>
</dbReference>
<comment type="subcellular location">
    <subcellularLocation>
        <location evidence="2">Secreted</location>
        <location evidence="2">Extracellular space</location>
        <location evidence="2">Extracellular matrix</location>
    </subcellularLocation>
</comment>
<evidence type="ECO:0000313" key="34">
    <source>
        <dbReference type="Proteomes" id="UP001142489"/>
    </source>
</evidence>
<evidence type="ECO:0000256" key="21">
    <source>
        <dbReference type="ARBA" id="ARBA00023175"/>
    </source>
</evidence>
<dbReference type="Gene3D" id="3.40.850.10">
    <property type="entry name" value="Kinesin motor domain"/>
    <property type="match status" value="1"/>
</dbReference>
<dbReference type="InterPro" id="IPR036961">
    <property type="entry name" value="Kinesin_motor_dom_sf"/>
</dbReference>
<dbReference type="Gene3D" id="1.20.120.720">
    <property type="entry name" value="Myosin VI head, motor domain, U50 subdomain"/>
    <property type="match status" value="1"/>
</dbReference>
<evidence type="ECO:0000256" key="23">
    <source>
        <dbReference type="ARBA" id="ARBA00023203"/>
    </source>
</evidence>
<evidence type="ECO:0000256" key="26">
    <source>
        <dbReference type="PROSITE-ProRule" id="PRU00782"/>
    </source>
</evidence>
<evidence type="ECO:0000259" key="30">
    <source>
        <dbReference type="PROSITE" id="PS50215"/>
    </source>
</evidence>
<dbReference type="GO" id="GO:0051015">
    <property type="term" value="F:actin filament binding"/>
    <property type="evidence" value="ECO:0007669"/>
    <property type="project" value="TreeGrafter"/>
</dbReference>
<dbReference type="Pfam" id="PF01421">
    <property type="entry name" value="Reprolysin"/>
    <property type="match status" value="1"/>
</dbReference>
<dbReference type="FunFam" id="1.20.5.4820:FF:000004">
    <property type="entry name" value="Myosin IE"/>
    <property type="match status" value="1"/>
</dbReference>
<feature type="domain" description="Myosin motor" evidence="31">
    <location>
        <begin position="1116"/>
        <end position="1699"/>
    </location>
</feature>
<feature type="binding site" evidence="25">
    <location>
        <position position="399"/>
    </location>
    <ligand>
        <name>Zn(2+)</name>
        <dbReference type="ChEBI" id="CHEBI:29105"/>
        <note>catalytic</note>
    </ligand>
</feature>
<dbReference type="GO" id="GO:0006508">
    <property type="term" value="P:proteolysis"/>
    <property type="evidence" value="ECO:0007669"/>
    <property type="project" value="UniProtKB-KW"/>
</dbReference>
<keyword evidence="9" id="KW-0165">Cleavage on pair of basic residues</keyword>
<reference evidence="33" key="1">
    <citation type="journal article" date="2023" name="DNA Res.">
        <title>Chromosome-level genome assembly of Phrynocephalus forsythii using third-generation DNA sequencing and Hi-C analysis.</title>
        <authorList>
            <person name="Qi Y."/>
            <person name="Zhao W."/>
            <person name="Zhao Y."/>
            <person name="Niu C."/>
            <person name="Cao S."/>
            <person name="Zhang Y."/>
        </authorList>
    </citation>
    <scope>NUCLEOTIDE SEQUENCE</scope>
    <source>
        <tissue evidence="33">Muscle</tissue>
    </source>
</reference>
<dbReference type="Gene3D" id="2.30.30.40">
    <property type="entry name" value="SH3 Domains"/>
    <property type="match status" value="1"/>
</dbReference>
<dbReference type="FunFam" id="1.20.58.530:FF:000007">
    <property type="entry name" value="Myosin IE"/>
    <property type="match status" value="1"/>
</dbReference>
<dbReference type="SMART" id="SM00242">
    <property type="entry name" value="MYSc"/>
    <property type="match status" value="1"/>
</dbReference>
<keyword evidence="16 26" id="KW-0067">ATP-binding</keyword>
<keyword evidence="20" id="KW-1015">Disulfide bond</keyword>
<evidence type="ECO:0000256" key="17">
    <source>
        <dbReference type="ARBA" id="ARBA00022860"/>
    </source>
</evidence>
<evidence type="ECO:0000256" key="6">
    <source>
        <dbReference type="ARBA" id="ARBA00022530"/>
    </source>
</evidence>
<evidence type="ECO:0000256" key="9">
    <source>
        <dbReference type="ARBA" id="ARBA00022685"/>
    </source>
</evidence>
<evidence type="ECO:0000256" key="20">
    <source>
        <dbReference type="ARBA" id="ARBA00023157"/>
    </source>
</evidence>
<keyword evidence="23 26" id="KW-0009">Actin-binding</keyword>
<evidence type="ECO:0000259" key="32">
    <source>
        <dbReference type="PROSITE" id="PS51757"/>
    </source>
</evidence>
<dbReference type="InterPro" id="IPR036072">
    <property type="entry name" value="MYSc_Myo1"/>
</dbReference>
<dbReference type="GO" id="GO:0016459">
    <property type="term" value="C:myosin complex"/>
    <property type="evidence" value="ECO:0007669"/>
    <property type="project" value="UniProtKB-KW"/>
</dbReference>
<dbReference type="GO" id="GO:0005516">
    <property type="term" value="F:calmodulin binding"/>
    <property type="evidence" value="ECO:0007669"/>
    <property type="project" value="UniProtKB-KW"/>
</dbReference>
<feature type="domain" description="TH1" evidence="32">
    <location>
        <begin position="1794"/>
        <end position="1983"/>
    </location>
</feature>
<dbReference type="SUPFAM" id="SSF55486">
    <property type="entry name" value="Metalloproteases ('zincins'), catalytic domain"/>
    <property type="match status" value="1"/>
</dbReference>
<feature type="binding site" evidence="25">
    <location>
        <position position="409"/>
    </location>
    <ligand>
        <name>Zn(2+)</name>
        <dbReference type="ChEBI" id="CHEBI:29105"/>
        <note>catalytic</note>
    </ligand>
</feature>
<dbReference type="PROSITE" id="PS50092">
    <property type="entry name" value="TSP1"/>
    <property type="match status" value="4"/>
</dbReference>
<dbReference type="FunFam" id="2.20.100.10:FF:000005">
    <property type="entry name" value="ADAM metallopeptidase with thrombospondin type 1 motif 9"/>
    <property type="match status" value="1"/>
</dbReference>
<feature type="region of interest" description="Disordered" evidence="27">
    <location>
        <begin position="1981"/>
        <end position="2119"/>
    </location>
</feature>
<dbReference type="Pfam" id="PF00090">
    <property type="entry name" value="TSP_1"/>
    <property type="match status" value="1"/>
</dbReference>
<comment type="caution">
    <text evidence="33">The sequence shown here is derived from an EMBL/GenBank/DDBJ whole genome shotgun (WGS) entry which is preliminary data.</text>
</comment>
<evidence type="ECO:0000256" key="28">
    <source>
        <dbReference type="SAM" id="SignalP"/>
    </source>
</evidence>
<evidence type="ECO:0000256" key="18">
    <source>
        <dbReference type="ARBA" id="ARBA00023049"/>
    </source>
</evidence>
<dbReference type="InterPro" id="IPR001452">
    <property type="entry name" value="SH3_domain"/>
</dbReference>
<comment type="caution">
    <text evidence="25">Lacks conserved residue(s) required for the propagation of feature annotation.</text>
</comment>
<dbReference type="InterPro" id="IPR010926">
    <property type="entry name" value="Myosin_TH1"/>
</dbReference>
<keyword evidence="21 26" id="KW-0505">Motor protein</keyword>
<dbReference type="Gene3D" id="1.10.10.820">
    <property type="match status" value="1"/>
</dbReference>
<dbReference type="PRINTS" id="PR00452">
    <property type="entry name" value="SH3DOMAIN"/>
</dbReference>
<keyword evidence="14" id="KW-0378">Hydrolase</keyword>
<dbReference type="PROSITE" id="PS50215">
    <property type="entry name" value="ADAM_MEPRO"/>
    <property type="match status" value="1"/>
</dbReference>
<dbReference type="GO" id="GO:0004222">
    <property type="term" value="F:metalloendopeptidase activity"/>
    <property type="evidence" value="ECO:0007669"/>
    <property type="project" value="InterPro"/>
</dbReference>
<dbReference type="CDD" id="cd01378">
    <property type="entry name" value="MYSc_Myo1"/>
    <property type="match status" value="1"/>
</dbReference>
<sequence length="2172" mass="245244">MATAWTLLSWTLVATMSAGNLPGYTFQSQEEFLSSLDHYEIAFPVQVDQNGDILSFDVRSQRQRRSRRNAGQPLYEQPEHQVFYKVSAHRTQFLLNLTLHSNLLADRFRVEYWKRDGVDQHHEFHEDCHYAGHLQDKFLSSKVAISNCNGLHGVIISEDEEYFIEPLNTKLNTSDGHKSERTPHVVYKRSSLQHPHMDAACGVLDEKPWKTRPWWQRPLKPSPLKTPGNVTQRGQLPLKRSASVERYVETLVVVDKMMVGYHGRRDIEQYILAIMNIVAKLFQDSSLGNIVNILVTRLILLTEDQPTLEINHHAGKSLDSFCKWQKSIVNRNGNGNAIPDNGIANHDTAVLITRYDICIYKNKPCGTLGLAPVGGMCERERSCSINEDLGLATAFTIAHEIGHTFGMNHDGVGNSCGSQGQETAKLMAAHITMKTNPFVWSACSRDYITSFLDSGMGLCLNNPPAKQDFIYPTVAPGQAYDADEQCRFQYGVKSRQCKYGDVCNELWCLSKSNRCVTNSIPAAEGTICQTNTIEKGWCYKRECVPFGTRPEGVDGAWGTWSSWAECSRTCGGGVSSSVRHCDNPRPTIGGRYCLGERKRHRSCNTDDCPPGSQDFRELQCAEFDHIPFRGKYYTWKTYRGGGVKSCSLNCLAEGFNFYTERAAAVVDGTPCRQDSNDICVSGECKHVGCDRILGSDTKEDKCRVCGGDGSTCETIEGIFNSSLPDGGYEEVVWIPKGSVHIDIREVNLSFNYLALRGENEEYYVNGKLSIDPPRRFDVAGTTFHYRRSPDEPESLEALGPTNITLIVMVLVQEELQRIRYKFNAPVIGSSVAQYFWQYVSWTKCSALCAGGSQVQPVICRNQADSSAVFSHFCRPETKLPERQRKCNTEPCPPTWVTGNWSECSRTCNQGVRTRSVTCRRKVSPTEEKTLDDGACPSPRPHILEPCNNQTCPPDCGPGFRHRIILCKSGDHSSTVPTSECPEDTKPPSSLRCSLRRCPPPHWVTGEWGECSGQCSFGQQQRLVQCVTHTGQPSSECLEALKPATTQQCENKCDSRPTENPEEIGWFITESSISPPLTATATEISYFQSFKGVIVTNYFLEGSKERFHWQSHNVKQSGVDDMVLLSKINEDAIVENLKKRFMDDYIFTYIGPVLISVNPFKQMPYFTDREVELYQGAAQYENPPHIYALTDNMYRNMLIDGENQCVIISGESGAGKTVAAKYIMGYISKVSGGGEKVQHVKDIILQSNPLLEAFGNAKTVRNNNSSRFGKYFEIQFSRGGEPDGGKISNFLLEKSRVVSQNESERNFHIYYQLIEGSTADQKHNLGIVSPDYYYYLNQSETYAVDGTDDRSDFHETMNAMDVIGITGPDKQLVLQIIGGILHLGNISFQEQGNYAQVENADLLAFPAYLLGIDKARLNEKLTSRQMDSKWGGRSESINVTLNVEQASYTRDALAKGLYSRVFDFLVESINRAMQKPYEEYSVGVLDIYGFEIFQRNGFEQFCINFVNEKLQQIFIELTLKAEQEEYVQEGIKWTPIEYFNNKVVCDLIENKVNPPGIMSVLDDVCATMHAKGDGADQTLLQKLQVAVGNHEHFNSSSSGFVIHHYAGKVSYDVSGFCERNRDVLFTDLIELMQSSEFPFIRMLFPEKLDAEKKGRPTTAGSKIKKQANDLVKTLMKCTPHYIRCIKPNETKRPRDWEESRYAILTSETWPRWQGDERQGVQHLLRAVNMDADQYQMGRTKVFVKNPESLFLLEEMRERKFDGYARVIQKAWRRHIAIRKYEEMREKASHILYNFKERRHNSINRNFVGDYLGMEDKPELRKFLAKRERIDFADSVTKYDRRFKPIKRDFILTPKYFYLIGREKVKKGPEKGQIQEVLKKKVEVQAVNRVSLSTKQDDFFILHEAESDTFLESVFKTELISLLYRRYEELTQRKLHLHFSDTLQFRVKKEGWGGGGTRTVTFVSGHGNVALLKASGKTLTITIGSGLPKDSKPRKGMQQSKDHLKQRAPPARAAPPAPRGGMPPPACRNGAPQFPRHGPPPQEQAYTTARRPGQGPPPTTTLPRQGMSRRAKAPAPSGHSMEFLNVPDQGMAGTQRKRSIGQRPPPASGRPKPQPKSSGPRCRALYQYLGQDVDELSFNVGDVIDLVMEDPSGWWKGRLHGREGLFPGNYVQKI</sequence>
<dbReference type="GO" id="GO:0007015">
    <property type="term" value="P:actin filament organization"/>
    <property type="evidence" value="ECO:0007669"/>
    <property type="project" value="TreeGrafter"/>
</dbReference>
<dbReference type="GO" id="GO:0000146">
    <property type="term" value="F:microfilament motor activity"/>
    <property type="evidence" value="ECO:0007669"/>
    <property type="project" value="TreeGrafter"/>
</dbReference>
<keyword evidence="22" id="KW-0325">Glycoprotein</keyword>
<dbReference type="Proteomes" id="UP001142489">
    <property type="component" value="Unassembled WGS sequence"/>
</dbReference>
<evidence type="ECO:0000256" key="5">
    <source>
        <dbReference type="ARBA" id="ARBA00022525"/>
    </source>
</evidence>
<dbReference type="CDD" id="cd11827">
    <property type="entry name" value="SH3_MyoIe_If_like"/>
    <property type="match status" value="1"/>
</dbReference>
<organism evidence="33 34">
    <name type="scientific">Phrynocephalus forsythii</name>
    <dbReference type="NCBI Taxonomy" id="171643"/>
    <lineage>
        <taxon>Eukaryota</taxon>
        <taxon>Metazoa</taxon>
        <taxon>Chordata</taxon>
        <taxon>Craniata</taxon>
        <taxon>Vertebrata</taxon>
        <taxon>Euteleostomi</taxon>
        <taxon>Lepidosauria</taxon>
        <taxon>Squamata</taxon>
        <taxon>Bifurcata</taxon>
        <taxon>Unidentata</taxon>
        <taxon>Episquamata</taxon>
        <taxon>Toxicofera</taxon>
        <taxon>Iguania</taxon>
        <taxon>Acrodonta</taxon>
        <taxon>Agamidae</taxon>
        <taxon>Agaminae</taxon>
        <taxon>Phrynocephalus</taxon>
    </lineage>
</organism>
<dbReference type="Pfam" id="PF05986">
    <property type="entry name" value="ADAMTS_spacer1"/>
    <property type="match status" value="1"/>
</dbReference>
<dbReference type="FunFam" id="2.20.100.10:FF:000006">
    <property type="entry name" value="A disintegrin and metalloproteinase with thrombospondin motifs 1"/>
    <property type="match status" value="1"/>
</dbReference>
<dbReference type="GO" id="GO:0005886">
    <property type="term" value="C:plasma membrane"/>
    <property type="evidence" value="ECO:0007669"/>
    <property type="project" value="TreeGrafter"/>
</dbReference>
<dbReference type="CDD" id="cd04273">
    <property type="entry name" value="ZnMc_ADAMTS_like"/>
    <property type="match status" value="1"/>
</dbReference>
<keyword evidence="17" id="KW-0112">Calmodulin-binding</keyword>
<evidence type="ECO:0000256" key="15">
    <source>
        <dbReference type="ARBA" id="ARBA00022833"/>
    </source>
</evidence>
<keyword evidence="12" id="KW-0677">Repeat</keyword>
<evidence type="ECO:0000256" key="4">
    <source>
        <dbReference type="ARBA" id="ARBA00022443"/>
    </source>
</evidence>
<proteinExistence type="inferred from homology"/>
<gene>
    <name evidence="33" type="ORF">JRQ81_008754</name>
</gene>
<dbReference type="SUPFAM" id="SSF52540">
    <property type="entry name" value="P-loop containing nucleoside triphosphate hydrolases"/>
    <property type="match status" value="1"/>
</dbReference>
<keyword evidence="19 26" id="KW-0518">Myosin</keyword>
<evidence type="ECO:0000256" key="19">
    <source>
        <dbReference type="ARBA" id="ARBA00023123"/>
    </source>
</evidence>
<evidence type="ECO:0000256" key="8">
    <source>
        <dbReference type="ARBA" id="ARBA00022670"/>
    </source>
</evidence>
<evidence type="ECO:0000259" key="31">
    <source>
        <dbReference type="PROSITE" id="PS51456"/>
    </source>
</evidence>
<dbReference type="Gene3D" id="1.20.58.530">
    <property type="match status" value="1"/>
</dbReference>
<evidence type="ECO:0000256" key="2">
    <source>
        <dbReference type="ARBA" id="ARBA00004498"/>
    </source>
</evidence>
<keyword evidence="7" id="KW-0597">Phosphoprotein</keyword>
<evidence type="ECO:0000256" key="24">
    <source>
        <dbReference type="PROSITE-ProRule" id="PRU00192"/>
    </source>
</evidence>
<dbReference type="PROSITE" id="PS50002">
    <property type="entry name" value="SH3"/>
    <property type="match status" value="1"/>
</dbReference>
<dbReference type="FunFam" id="1.20.120.720:FF:000010">
    <property type="entry name" value="Unconventional myosin-Ie"/>
    <property type="match status" value="1"/>
</dbReference>
<dbReference type="InterPro" id="IPR001609">
    <property type="entry name" value="Myosin_head_motor_dom-like"/>
</dbReference>
<feature type="signal peptide" evidence="28">
    <location>
        <begin position="1"/>
        <end position="18"/>
    </location>
</feature>
<evidence type="ECO:0000256" key="27">
    <source>
        <dbReference type="SAM" id="MobiDB-lite"/>
    </source>
</evidence>
<dbReference type="PANTHER" id="PTHR13140">
    <property type="entry name" value="MYOSIN"/>
    <property type="match status" value="1"/>
</dbReference>
<dbReference type="GO" id="GO:0046872">
    <property type="term" value="F:metal ion binding"/>
    <property type="evidence" value="ECO:0007669"/>
    <property type="project" value="UniProtKB-KW"/>
</dbReference>
<dbReference type="PROSITE" id="PS51456">
    <property type="entry name" value="MYOSIN_MOTOR"/>
    <property type="match status" value="2"/>
</dbReference>
<dbReference type="InterPro" id="IPR024079">
    <property type="entry name" value="MetalloPept_cat_dom_sf"/>
</dbReference>
<dbReference type="Gene3D" id="2.60.120.830">
    <property type="match status" value="1"/>
</dbReference>
<accession>A0A9Q0XBK3</accession>
<dbReference type="InterPro" id="IPR010294">
    <property type="entry name" value="ADAMTS_spacer1"/>
</dbReference>
<dbReference type="GO" id="GO:0005902">
    <property type="term" value="C:microvillus"/>
    <property type="evidence" value="ECO:0007669"/>
    <property type="project" value="TreeGrafter"/>
</dbReference>
<feature type="chain" id="PRO_5040128188" description="A disintegrin and metalloproteinase with thrombospondin motifs 10" evidence="28">
    <location>
        <begin position="19"/>
        <end position="2172"/>
    </location>
</feature>
<feature type="domain" description="Myosin motor" evidence="31">
    <location>
        <begin position="1700"/>
        <end position="1756"/>
    </location>
</feature>
<dbReference type="InterPro" id="IPR001590">
    <property type="entry name" value="Peptidase_M12B"/>
</dbReference>
<dbReference type="EMBL" id="JAPFRF010000018">
    <property type="protein sequence ID" value="KAJ7308231.1"/>
    <property type="molecule type" value="Genomic_DNA"/>
</dbReference>
<dbReference type="InterPro" id="IPR036028">
    <property type="entry name" value="SH3-like_dom_sf"/>
</dbReference>
<evidence type="ECO:0000256" key="12">
    <source>
        <dbReference type="ARBA" id="ARBA00022737"/>
    </source>
</evidence>
<feature type="region of interest" description="Actin-binding" evidence="26">
    <location>
        <begin position="1666"/>
        <end position="1688"/>
    </location>
</feature>
<dbReference type="InterPro" id="IPR035507">
    <property type="entry name" value="Ie/If_SH3"/>
</dbReference>
<dbReference type="Pfam" id="PF19030">
    <property type="entry name" value="TSP1_ADAMTS"/>
    <property type="match status" value="3"/>
</dbReference>
<dbReference type="OrthoDB" id="10035764at2759"/>
<keyword evidence="8" id="KW-0645">Protease</keyword>
<dbReference type="SUPFAM" id="SSF50044">
    <property type="entry name" value="SH3-domain"/>
    <property type="match status" value="1"/>
</dbReference>
<evidence type="ECO:0000256" key="22">
    <source>
        <dbReference type="ARBA" id="ARBA00023180"/>
    </source>
</evidence>
<dbReference type="PANTHER" id="PTHR13140:SF663">
    <property type="entry name" value="UNCONVENTIONAL MYOSIN-IF"/>
    <property type="match status" value="1"/>
</dbReference>
<dbReference type="GO" id="GO:0005524">
    <property type="term" value="F:ATP binding"/>
    <property type="evidence" value="ECO:0007669"/>
    <property type="project" value="UniProtKB-UniRule"/>
</dbReference>
<dbReference type="InterPro" id="IPR045371">
    <property type="entry name" value="ADAMTS_CR_3"/>
</dbReference>
<dbReference type="InterPro" id="IPR000884">
    <property type="entry name" value="TSP1_rpt"/>
</dbReference>
<evidence type="ECO:0008006" key="35">
    <source>
        <dbReference type="Google" id="ProtNLM"/>
    </source>
</evidence>
<feature type="compositionally biased region" description="Pro residues" evidence="27">
    <location>
        <begin position="2010"/>
        <end position="2024"/>
    </location>
</feature>
<dbReference type="Pfam" id="PF06017">
    <property type="entry name" value="Myosin_TH1"/>
    <property type="match status" value="1"/>
</dbReference>
<dbReference type="Pfam" id="PF19236">
    <property type="entry name" value="ADAMTS_CR_3"/>
    <property type="match status" value="1"/>
</dbReference>
<dbReference type="InterPro" id="IPR002870">
    <property type="entry name" value="Peptidase_M12B_N"/>
</dbReference>
<evidence type="ECO:0000256" key="1">
    <source>
        <dbReference type="ARBA" id="ARBA00001947"/>
    </source>
</evidence>
<dbReference type="FunFam" id="1.10.10.820:FF:000001">
    <property type="entry name" value="Myosin heavy chain"/>
    <property type="match status" value="1"/>
</dbReference>
<dbReference type="FunFam" id="2.60.120.830:FF:000001">
    <property type="entry name" value="A disintegrin and metalloproteinase with thrombospondin motifs 1"/>
    <property type="match status" value="1"/>
</dbReference>
<keyword evidence="18" id="KW-0482">Metalloprotease</keyword>
<feature type="compositionally biased region" description="Pro residues" evidence="27">
    <location>
        <begin position="2101"/>
        <end position="2112"/>
    </location>
</feature>
<keyword evidence="11 28" id="KW-0732">Signal</keyword>
<dbReference type="SUPFAM" id="SSF82895">
    <property type="entry name" value="TSP-1 type 1 repeat"/>
    <property type="match status" value="4"/>
</dbReference>
<keyword evidence="34" id="KW-1185">Reference proteome</keyword>
<feature type="active site" evidence="25">
    <location>
        <position position="400"/>
    </location>
</feature>
<dbReference type="Gene3D" id="3.40.1620.60">
    <property type="match status" value="1"/>
</dbReference>
<keyword evidence="10 25" id="KW-0479">Metal-binding</keyword>
<dbReference type="GO" id="GO:0005737">
    <property type="term" value="C:cytoplasm"/>
    <property type="evidence" value="ECO:0007669"/>
    <property type="project" value="TreeGrafter"/>
</dbReference>
<feature type="binding site" evidence="25">
    <location>
        <position position="403"/>
    </location>
    <ligand>
        <name>Zn(2+)</name>
        <dbReference type="ChEBI" id="CHEBI:29105"/>
        <note>catalytic</note>
    </ligand>
</feature>
<comment type="cofactor">
    <cofactor evidence="1">
        <name>Zn(2+)</name>
        <dbReference type="ChEBI" id="CHEBI:29105"/>
    </cofactor>
</comment>
<dbReference type="SMART" id="SM00209">
    <property type="entry name" value="TSP1"/>
    <property type="match status" value="4"/>
</dbReference>
<dbReference type="InterPro" id="IPR027417">
    <property type="entry name" value="P-loop_NTPase"/>
</dbReference>
<dbReference type="SMART" id="SM00326">
    <property type="entry name" value="SH3"/>
    <property type="match status" value="1"/>
</dbReference>
<dbReference type="Gene3D" id="1.20.5.4820">
    <property type="match status" value="1"/>
</dbReference>
<evidence type="ECO:0000256" key="3">
    <source>
        <dbReference type="ARBA" id="ARBA00008314"/>
    </source>
</evidence>
<dbReference type="GO" id="GO:0006897">
    <property type="term" value="P:endocytosis"/>
    <property type="evidence" value="ECO:0007669"/>
    <property type="project" value="TreeGrafter"/>
</dbReference>
<comment type="similarity">
    <text evidence="3 26">Belongs to the TRAFAC class myosin-kinesin ATPase superfamily. Myosin family.</text>
</comment>
<feature type="domain" description="Peptidase M12B" evidence="30">
    <location>
        <begin position="246"/>
        <end position="464"/>
    </location>
</feature>
<evidence type="ECO:0000256" key="11">
    <source>
        <dbReference type="ARBA" id="ARBA00022729"/>
    </source>
</evidence>
<dbReference type="Pfam" id="PF14604">
    <property type="entry name" value="SH3_9"/>
    <property type="match status" value="1"/>
</dbReference>
<evidence type="ECO:0000313" key="33">
    <source>
        <dbReference type="EMBL" id="KAJ7308231.1"/>
    </source>
</evidence>
<evidence type="ECO:0000259" key="29">
    <source>
        <dbReference type="PROSITE" id="PS50002"/>
    </source>
</evidence>